<dbReference type="OrthoDB" id="1720991at2759"/>
<protein>
    <submittedName>
        <fullName evidence="4">DH200=94 genomic scaffold, scaffold_4536</fullName>
    </submittedName>
</protein>
<dbReference type="SUPFAM" id="SSF57756">
    <property type="entry name" value="Retrovirus zinc finger-like domains"/>
    <property type="match status" value="1"/>
</dbReference>
<organism evidence="4 5">
    <name type="scientific">Coffea canephora</name>
    <name type="common">Robusta coffee</name>
    <dbReference type="NCBI Taxonomy" id="49390"/>
    <lineage>
        <taxon>Eukaryota</taxon>
        <taxon>Viridiplantae</taxon>
        <taxon>Streptophyta</taxon>
        <taxon>Embryophyta</taxon>
        <taxon>Tracheophyta</taxon>
        <taxon>Spermatophyta</taxon>
        <taxon>Magnoliopsida</taxon>
        <taxon>eudicotyledons</taxon>
        <taxon>Gunneridae</taxon>
        <taxon>Pentapetalae</taxon>
        <taxon>asterids</taxon>
        <taxon>lamiids</taxon>
        <taxon>Gentianales</taxon>
        <taxon>Rubiaceae</taxon>
        <taxon>Ixoroideae</taxon>
        <taxon>Gardenieae complex</taxon>
        <taxon>Bertiereae - Coffeeae clade</taxon>
        <taxon>Coffeeae</taxon>
        <taxon>Coffea</taxon>
    </lineage>
</organism>
<dbReference type="Gramene" id="CDP21499">
    <property type="protein sequence ID" value="CDP21499"/>
    <property type="gene ID" value="GSCOC_T00006931001"/>
</dbReference>
<dbReference type="EMBL" id="HG743620">
    <property type="protein sequence ID" value="CDP21499.1"/>
    <property type="molecule type" value="Genomic_DNA"/>
</dbReference>
<feature type="domain" description="CCHC-type" evidence="3">
    <location>
        <begin position="1131"/>
        <end position="1147"/>
    </location>
</feature>
<keyword evidence="5" id="KW-1185">Reference proteome</keyword>
<dbReference type="InterPro" id="IPR001878">
    <property type="entry name" value="Znf_CCHC"/>
</dbReference>
<dbReference type="Proteomes" id="UP000295252">
    <property type="component" value="Unassembled WGS sequence"/>
</dbReference>
<gene>
    <name evidence="4" type="ORF">GSCOC_T00006931001</name>
</gene>
<dbReference type="InterPro" id="IPR053098">
    <property type="entry name" value="Petuviruses_polyprotein"/>
</dbReference>
<feature type="region of interest" description="Disordered" evidence="2">
    <location>
        <begin position="724"/>
        <end position="761"/>
    </location>
</feature>
<feature type="region of interest" description="Disordered" evidence="2">
    <location>
        <begin position="806"/>
        <end position="864"/>
    </location>
</feature>
<accession>A0A068VLL0</accession>
<evidence type="ECO:0000313" key="5">
    <source>
        <dbReference type="Proteomes" id="UP000295252"/>
    </source>
</evidence>
<dbReference type="InterPro" id="IPR028919">
    <property type="entry name" value="Viral_movement"/>
</dbReference>
<feature type="compositionally biased region" description="Polar residues" evidence="2">
    <location>
        <begin position="747"/>
        <end position="761"/>
    </location>
</feature>
<keyword evidence="1" id="KW-0479">Metal-binding</keyword>
<evidence type="ECO:0000313" key="4">
    <source>
        <dbReference type="EMBL" id="CDP21499.1"/>
    </source>
</evidence>
<dbReference type="Pfam" id="PF00098">
    <property type="entry name" value="zf-CCHC"/>
    <property type="match status" value="1"/>
</dbReference>
<feature type="compositionally biased region" description="Basic and acidic residues" evidence="2">
    <location>
        <begin position="406"/>
        <end position="418"/>
    </location>
</feature>
<dbReference type="GO" id="GO:0003676">
    <property type="term" value="F:nucleic acid binding"/>
    <property type="evidence" value="ECO:0007669"/>
    <property type="project" value="InterPro"/>
</dbReference>
<feature type="compositionally biased region" description="Basic and acidic residues" evidence="2">
    <location>
        <begin position="724"/>
        <end position="740"/>
    </location>
</feature>
<evidence type="ECO:0000259" key="3">
    <source>
        <dbReference type="PROSITE" id="PS50158"/>
    </source>
</evidence>
<name>A0A068VLL0_COFCA</name>
<keyword evidence="1" id="KW-0863">Zinc-finger</keyword>
<evidence type="ECO:0000256" key="2">
    <source>
        <dbReference type="SAM" id="MobiDB-lite"/>
    </source>
</evidence>
<feature type="region of interest" description="Disordered" evidence="2">
    <location>
        <begin position="402"/>
        <end position="430"/>
    </location>
</feature>
<sequence length="1344" mass="154736">MASSSKSSVVTTDSGLQIKTVHSNKLDYLYEVSIEPEVVNPTSIPTINPYSAYGKQSFSPTRVIKSLIRAHPKGVKEYIQASKVDQHPIPATRKEQFITLHIPNDFPMLWKQQGYTHIHFGAIRISLSFHGRKGLPIVARIALLDTRFKQYQHACIATTETTLNAGTVFVTLFPNFNMSLADPHLLEALKVQVQIIGAEQVSDSIAATLHYQMVYCVQNHALDLAIPGGENALLIRVDEKNGASCSHVPRQISKQELIQLLPTDWITDYEDLHTQANEPLESSNSRINHTKEGRTSISFDHSHLKSLNSKSHIPSIICVQVPMYYPTEFEKQWDIHNDHPHNLQQVHRSQDIIKYFDKEGLPVSWFQDPISGHIYFDVCNICEECQIENILGFELSDLPCKKKSKPKEVEPRPCKPDLDPEGPDSDTGGFISQRSKFNGYQIPSIWISKIPKTLQNSSKKNLHPYYQKCLDILAKEETSWKPKPFCKTEPLVQIPTSQVQECFMFSEADFPKLETFNKNGSRHTPKIQNISSTVLPSGETVRPNPTEDVLNWQTENSLVQNTALISIHKNISETKDKIEQIDTTVSNQQSQVSHMIEVFEKRLQELKYIMPTDPSTLVDFILNKEKETKFIQDQLHILKTTGQVPVYDVGPSTPLSKVSSMYGAVPLRNWPTPFYFGGVSTPSPSLYFSDQQPQTSKPFDIAATLREYRKNKQIQKDAEIAKRMAEKEQRKAEAERERKAKQPAIEQPSQQNPPTSLMISTYTNPTFSVEQERKANEATRIFDNPLSTALEEFHDNSVPYISTYTEIHDNSSEVETDSSEESSDKETIPHINMAEPEPEIVEPDEYQEEQEQSPQYDQHQRASFPKSKGVPLFTIDNIPSEMWEARFQEFHAWMLAQNLTEESHFEILSVFTAHLAGILKDWWTSIGDADKMTFLTRQDFMENVHILHLTFLGNVREFQETKRKEFFQMKCLSYDRHDLNKHFKKMLQLFYSLGADINLKQPFVSSLPKPLADGAEMYMHNKYGSILNLTIGQIKQAVFLSLDDLCHKRKVIREYREGDVCLDQACRKPELITKGKCQACTPSHKRKGSRRFKKFKSFTKSYKNFPRKSFRKKWRYFRRKCKKFRGNKGNKCFICGKVGHFAKNCPQNQKGVKLISEIQNELHFTISDLESEFSEQEEPTDTTLLALQVPEEILSISPIASINKEKIGKDVYPQTLIHILLDKYSKHIPLIAFFDTGAYISIMRKDILPDSYWIPEYELEIFSSYGGSILNPFGTNPEYPFCQIFIARHDDFPKPLLWYFWCLCHQYHILMEFQSPFFNQPLNPNLQAFLQWFRPLTFWSIVRS</sequence>
<dbReference type="PROSITE" id="PS50158">
    <property type="entry name" value="ZF_CCHC"/>
    <property type="match status" value="1"/>
</dbReference>
<evidence type="ECO:0000256" key="1">
    <source>
        <dbReference type="PROSITE-ProRule" id="PRU00047"/>
    </source>
</evidence>
<feature type="compositionally biased region" description="Acidic residues" evidence="2">
    <location>
        <begin position="836"/>
        <end position="851"/>
    </location>
</feature>
<dbReference type="PhylomeDB" id="A0A068VLL0"/>
<proteinExistence type="predicted"/>
<dbReference type="Gene3D" id="4.10.60.10">
    <property type="entry name" value="Zinc finger, CCHC-type"/>
    <property type="match status" value="1"/>
</dbReference>
<dbReference type="InterPro" id="IPR036875">
    <property type="entry name" value="Znf_CCHC_sf"/>
</dbReference>
<dbReference type="Pfam" id="PF01107">
    <property type="entry name" value="MP"/>
    <property type="match status" value="1"/>
</dbReference>
<dbReference type="OMA" id="WIPEYEL"/>
<dbReference type="SMART" id="SM00343">
    <property type="entry name" value="ZnF_C2HC"/>
    <property type="match status" value="1"/>
</dbReference>
<feature type="compositionally biased region" description="Acidic residues" evidence="2">
    <location>
        <begin position="812"/>
        <end position="821"/>
    </location>
</feature>
<dbReference type="PANTHER" id="PTHR48435">
    <property type="entry name" value="POLYPROTEIN"/>
    <property type="match status" value="1"/>
</dbReference>
<reference evidence="5" key="1">
    <citation type="journal article" date="2014" name="Science">
        <title>The coffee genome provides insight into the convergent evolution of caffeine biosynthesis.</title>
        <authorList>
            <person name="Denoeud F."/>
            <person name="Carretero-Paulet L."/>
            <person name="Dereeper A."/>
            <person name="Droc G."/>
            <person name="Guyot R."/>
            <person name="Pietrella M."/>
            <person name="Zheng C."/>
            <person name="Alberti A."/>
            <person name="Anthony F."/>
            <person name="Aprea G."/>
            <person name="Aury J.M."/>
            <person name="Bento P."/>
            <person name="Bernard M."/>
            <person name="Bocs S."/>
            <person name="Campa C."/>
            <person name="Cenci A."/>
            <person name="Combes M.C."/>
            <person name="Crouzillat D."/>
            <person name="Da Silva C."/>
            <person name="Daddiego L."/>
            <person name="De Bellis F."/>
            <person name="Dussert S."/>
            <person name="Garsmeur O."/>
            <person name="Gayraud T."/>
            <person name="Guignon V."/>
            <person name="Jahn K."/>
            <person name="Jamilloux V."/>
            <person name="Joet T."/>
            <person name="Labadie K."/>
            <person name="Lan T."/>
            <person name="Leclercq J."/>
            <person name="Lepelley M."/>
            <person name="Leroy T."/>
            <person name="Li L.T."/>
            <person name="Librado P."/>
            <person name="Lopez L."/>
            <person name="Munoz A."/>
            <person name="Noel B."/>
            <person name="Pallavicini A."/>
            <person name="Perrotta G."/>
            <person name="Poncet V."/>
            <person name="Pot D."/>
            <person name="Priyono X."/>
            <person name="Rigoreau M."/>
            <person name="Rouard M."/>
            <person name="Rozas J."/>
            <person name="Tranchant-Dubreuil C."/>
            <person name="VanBuren R."/>
            <person name="Zhang Q."/>
            <person name="Andrade A.C."/>
            <person name="Argout X."/>
            <person name="Bertrand B."/>
            <person name="de Kochko A."/>
            <person name="Graziosi G."/>
            <person name="Henry R.J."/>
            <person name="Jayarama X."/>
            <person name="Ming R."/>
            <person name="Nagai C."/>
            <person name="Rounsley S."/>
            <person name="Sankoff D."/>
            <person name="Giuliano G."/>
            <person name="Albert V.A."/>
            <person name="Wincker P."/>
            <person name="Lashermes P."/>
        </authorList>
    </citation>
    <scope>NUCLEOTIDE SEQUENCE [LARGE SCALE GENOMIC DNA]</scope>
    <source>
        <strain evidence="5">cv. DH200-94</strain>
    </source>
</reference>
<dbReference type="GO" id="GO:0008270">
    <property type="term" value="F:zinc ion binding"/>
    <property type="evidence" value="ECO:0007669"/>
    <property type="project" value="UniProtKB-KW"/>
</dbReference>
<dbReference type="PANTHER" id="PTHR48435:SF1">
    <property type="entry name" value="POLYPROTEIN"/>
    <property type="match status" value="1"/>
</dbReference>
<keyword evidence="1" id="KW-0862">Zinc</keyword>
<dbReference type="InParanoid" id="A0A068VLL0"/>